<evidence type="ECO:0000313" key="6">
    <source>
        <dbReference type="Proteomes" id="UP001141806"/>
    </source>
</evidence>
<dbReference type="PANTHER" id="PTHR45666">
    <property type="entry name" value="TYPE IV INOSITOL POLYPHOSPHATE 5-PHOSPHATASE 9"/>
    <property type="match status" value="1"/>
</dbReference>
<dbReference type="SMART" id="SM00128">
    <property type="entry name" value="IPPc"/>
    <property type="match status" value="1"/>
</dbReference>
<dbReference type="GO" id="GO:0004445">
    <property type="term" value="F:inositol-polyphosphate 5-phosphatase activity"/>
    <property type="evidence" value="ECO:0007669"/>
    <property type="project" value="InterPro"/>
</dbReference>
<dbReference type="GO" id="GO:0004439">
    <property type="term" value="F:phosphatidylinositol-4,5-bisphosphate 5-phosphatase activity"/>
    <property type="evidence" value="ECO:0007669"/>
    <property type="project" value="TreeGrafter"/>
</dbReference>
<dbReference type="Pfam" id="PF22669">
    <property type="entry name" value="Exo_endo_phos2"/>
    <property type="match status" value="1"/>
</dbReference>
<dbReference type="EMBL" id="JAMYWD010000009">
    <property type="protein sequence ID" value="KAJ4960210.1"/>
    <property type="molecule type" value="Genomic_DNA"/>
</dbReference>
<reference evidence="5" key="1">
    <citation type="journal article" date="2023" name="Plant J.">
        <title>The genome of the king protea, Protea cynaroides.</title>
        <authorList>
            <person name="Chang J."/>
            <person name="Duong T.A."/>
            <person name="Schoeman C."/>
            <person name="Ma X."/>
            <person name="Roodt D."/>
            <person name="Barker N."/>
            <person name="Li Z."/>
            <person name="Van de Peer Y."/>
            <person name="Mizrachi E."/>
        </authorList>
    </citation>
    <scope>NUCLEOTIDE SEQUENCE</scope>
    <source>
        <tissue evidence="5">Young leaves</tissue>
    </source>
</reference>
<dbReference type="SUPFAM" id="SSF56219">
    <property type="entry name" value="DNase I-like"/>
    <property type="match status" value="1"/>
</dbReference>
<dbReference type="Gene3D" id="3.60.10.10">
    <property type="entry name" value="Endonuclease/exonuclease/phosphatase"/>
    <property type="match status" value="1"/>
</dbReference>
<evidence type="ECO:0000256" key="2">
    <source>
        <dbReference type="ARBA" id="ARBA00022801"/>
    </source>
</evidence>
<dbReference type="InterPro" id="IPR000300">
    <property type="entry name" value="IPPc"/>
</dbReference>
<feature type="compositionally biased region" description="Polar residues" evidence="3">
    <location>
        <begin position="14"/>
        <end position="25"/>
    </location>
</feature>
<comment type="caution">
    <text evidence="5">The sequence shown here is derived from an EMBL/GenBank/DDBJ whole genome shotgun (WGS) entry which is preliminary data.</text>
</comment>
<dbReference type="GO" id="GO:0046856">
    <property type="term" value="P:phosphatidylinositol dephosphorylation"/>
    <property type="evidence" value="ECO:0007669"/>
    <property type="project" value="InterPro"/>
</dbReference>
<keyword evidence="6" id="KW-1185">Reference proteome</keyword>
<name>A0A9Q0H6M4_9MAGN</name>
<accession>A0A9Q0H6M4</accession>
<dbReference type="AlphaFoldDB" id="A0A9Q0H6M4"/>
<dbReference type="InterPro" id="IPR045849">
    <property type="entry name" value="IP5P_plant"/>
</dbReference>
<organism evidence="5 6">
    <name type="scientific">Protea cynaroides</name>
    <dbReference type="NCBI Taxonomy" id="273540"/>
    <lineage>
        <taxon>Eukaryota</taxon>
        <taxon>Viridiplantae</taxon>
        <taxon>Streptophyta</taxon>
        <taxon>Embryophyta</taxon>
        <taxon>Tracheophyta</taxon>
        <taxon>Spermatophyta</taxon>
        <taxon>Magnoliopsida</taxon>
        <taxon>Proteales</taxon>
        <taxon>Proteaceae</taxon>
        <taxon>Protea</taxon>
    </lineage>
</organism>
<comment type="similarity">
    <text evidence="1">Belongs to the inositol polyphosphate 5-phosphatase family.</text>
</comment>
<evidence type="ECO:0000259" key="4">
    <source>
        <dbReference type="SMART" id="SM00128"/>
    </source>
</evidence>
<evidence type="ECO:0000256" key="3">
    <source>
        <dbReference type="SAM" id="MobiDB-lite"/>
    </source>
</evidence>
<dbReference type="InterPro" id="IPR036691">
    <property type="entry name" value="Endo/exonu/phosph_ase_sf"/>
</dbReference>
<evidence type="ECO:0000256" key="1">
    <source>
        <dbReference type="ARBA" id="ARBA00010768"/>
    </source>
</evidence>
<protein>
    <recommendedName>
        <fullName evidence="4">Inositol polyphosphate-related phosphatase domain-containing protein</fullName>
    </recommendedName>
</protein>
<sequence length="288" mass="32109">MLSSRVSGGHPQKSPRSSHIDQQGKQVPVAPKVIWPKLVVNKILRKRLGSNNFVADFPNDTESLQEIPSSDQESLNLKTVSSDQKDILKYKLFVSTWNVGGVAPPENLNLEDLLDTRNNPCDIYVLGFQEVVTLSTGNVLGSENSRISTKWNSLIRAALNKRGISMKSNVPWDFQCIISKQMVGIFISVWVRSGLRKYIRNESVSCVGCGLMGCLGNKGSVSVRFFLDETSFCFVCSHLASGGKEGDERLRNSNAAEILSRTSFPRGSSLNFPRTILDHEYVFRHYIH</sequence>
<gene>
    <name evidence="5" type="ORF">NE237_020120</name>
</gene>
<dbReference type="Proteomes" id="UP001141806">
    <property type="component" value="Unassembled WGS sequence"/>
</dbReference>
<proteinExistence type="inferred from homology"/>
<evidence type="ECO:0000313" key="5">
    <source>
        <dbReference type="EMBL" id="KAJ4960210.1"/>
    </source>
</evidence>
<dbReference type="GO" id="GO:0034485">
    <property type="term" value="F:phosphatidylinositol-3,4,5-trisphosphate 5-phosphatase activity"/>
    <property type="evidence" value="ECO:0007669"/>
    <property type="project" value="TreeGrafter"/>
</dbReference>
<dbReference type="OrthoDB" id="62798at2759"/>
<keyword evidence="2" id="KW-0378">Hydrolase</keyword>
<dbReference type="PANTHER" id="PTHR45666:SF18">
    <property type="entry name" value="TYPE IV INOSITOL POLYPHOSPHATE 5-PHOSPHATASE 9"/>
    <property type="match status" value="1"/>
</dbReference>
<feature type="domain" description="Inositol polyphosphate-related phosphatase" evidence="4">
    <location>
        <begin position="88"/>
        <end position="288"/>
    </location>
</feature>
<feature type="region of interest" description="Disordered" evidence="3">
    <location>
        <begin position="1"/>
        <end position="25"/>
    </location>
</feature>